<name>A0A1D1XPT3_9ARAE</name>
<reference evidence="2" key="1">
    <citation type="submission" date="2015-07" db="EMBL/GenBank/DDBJ databases">
        <title>Transcriptome Assembly of Anthurium amnicola.</title>
        <authorList>
            <person name="Suzuki J."/>
        </authorList>
    </citation>
    <scope>NUCLEOTIDE SEQUENCE</scope>
</reference>
<dbReference type="EMBL" id="GDJX01023533">
    <property type="protein sequence ID" value="JAT44403.1"/>
    <property type="molecule type" value="Transcribed_RNA"/>
</dbReference>
<feature type="compositionally biased region" description="Basic and acidic residues" evidence="1">
    <location>
        <begin position="43"/>
        <end position="72"/>
    </location>
</feature>
<evidence type="ECO:0000313" key="2">
    <source>
        <dbReference type="EMBL" id="JAT44403.1"/>
    </source>
</evidence>
<dbReference type="AlphaFoldDB" id="A0A1D1XPT3"/>
<organism evidence="2">
    <name type="scientific">Anthurium amnicola</name>
    <dbReference type="NCBI Taxonomy" id="1678845"/>
    <lineage>
        <taxon>Eukaryota</taxon>
        <taxon>Viridiplantae</taxon>
        <taxon>Streptophyta</taxon>
        <taxon>Embryophyta</taxon>
        <taxon>Tracheophyta</taxon>
        <taxon>Spermatophyta</taxon>
        <taxon>Magnoliopsida</taxon>
        <taxon>Liliopsida</taxon>
        <taxon>Araceae</taxon>
        <taxon>Pothoideae</taxon>
        <taxon>Potheae</taxon>
        <taxon>Anthurium</taxon>
    </lineage>
</organism>
<sequence length="312" mass="35575">IPEQKRMGMAGAMEQRVTGSEMAQNLSTEQRRPNGMDIPTNKDANKKIEGKEKAKELEVDGKKGDRHKDKDRERKHKSKDKARNKEKEKEEKIKEKGKQKHKEQDKLRDCEKKEQVATHNVSSSFSPKDNVKSAGADGCLKRKEANGFLHENEVRPSKLPRPSSSFQFSLENGSQSSQSPICNLHASDRHESLNAVDVEKILDSMEHKINGIIDFHSASNILRPPLIAEATENGEISEKSPHPDEKHLSQILHVPQMEEWPEFDDQEWLLSRDDLRQKPKTKLEAEETPKVWAEAVRIESADVLVLPYVIPY</sequence>
<feature type="compositionally biased region" description="Basic and acidic residues" evidence="1">
    <location>
        <begin position="139"/>
        <end position="156"/>
    </location>
</feature>
<feature type="compositionally biased region" description="Polar residues" evidence="1">
    <location>
        <begin position="17"/>
        <end position="28"/>
    </location>
</feature>
<dbReference type="PANTHER" id="PTHR34660:SF3">
    <property type="entry name" value="RRM DOMAIN-CONTAINING PROTEIN"/>
    <property type="match status" value="1"/>
</dbReference>
<feature type="compositionally biased region" description="Polar residues" evidence="1">
    <location>
        <begin position="117"/>
        <end position="127"/>
    </location>
</feature>
<feature type="region of interest" description="Disordered" evidence="1">
    <location>
        <begin position="1"/>
        <end position="179"/>
    </location>
</feature>
<accession>A0A1D1XPT3</accession>
<feature type="compositionally biased region" description="Basic and acidic residues" evidence="1">
    <location>
        <begin position="81"/>
        <end position="116"/>
    </location>
</feature>
<gene>
    <name evidence="2" type="primary">traf3ip1_24</name>
    <name evidence="2" type="ORF">g.23779</name>
</gene>
<feature type="non-terminal residue" evidence="2">
    <location>
        <position position="1"/>
    </location>
</feature>
<feature type="compositionally biased region" description="Polar residues" evidence="1">
    <location>
        <begin position="162"/>
        <end position="179"/>
    </location>
</feature>
<proteinExistence type="predicted"/>
<protein>
    <submittedName>
        <fullName evidence="2">TRAF3-interacting protein 1</fullName>
    </submittedName>
</protein>
<evidence type="ECO:0000256" key="1">
    <source>
        <dbReference type="SAM" id="MobiDB-lite"/>
    </source>
</evidence>
<dbReference type="PANTHER" id="PTHR34660">
    <property type="entry name" value="MYB-LIKE PROTEIN X"/>
    <property type="match status" value="1"/>
</dbReference>